<sequence length="209" mass="22652">MDFWQGLMTLTLVHLLAAAAPGPDFVLVTRQSLVYGRRAGLLVSLGIALGLSIHIAYSSAGLATAVAHSTTWMQVIKFGGGLFLLYLGIKGLRAQPQNPAHNGALQPLPASAAKQVITGFLCNALNPKAPIYFLSLFTLVLSPNMPWLTIAVYGMWIMVLQLFWFSAVTLFFTHASIRTRFLAIGHWIDRAFGVAMVALGIRVLTASDR</sequence>
<dbReference type="HOGENOM" id="CLU_079569_0_1_7"/>
<evidence type="ECO:0000256" key="1">
    <source>
        <dbReference type="ARBA" id="ARBA00004651"/>
    </source>
</evidence>
<dbReference type="GO" id="GO:0015171">
    <property type="term" value="F:amino acid transmembrane transporter activity"/>
    <property type="evidence" value="ECO:0007669"/>
    <property type="project" value="TreeGrafter"/>
</dbReference>
<keyword evidence="2" id="KW-1003">Cell membrane</keyword>
<feature type="transmembrane region" description="Helical" evidence="6">
    <location>
        <begin position="6"/>
        <end position="27"/>
    </location>
</feature>
<protein>
    <recommendedName>
        <fullName evidence="9">Lysine transporter LysE</fullName>
    </recommendedName>
</protein>
<evidence type="ECO:0000256" key="3">
    <source>
        <dbReference type="ARBA" id="ARBA00022692"/>
    </source>
</evidence>
<feature type="transmembrane region" description="Helical" evidence="6">
    <location>
        <begin position="153"/>
        <end position="175"/>
    </location>
</feature>
<evidence type="ECO:0008006" key="9">
    <source>
        <dbReference type="Google" id="ProtNLM"/>
    </source>
</evidence>
<comment type="caution">
    <text evidence="7">The sequence shown here is derived from an EMBL/GenBank/DDBJ whole genome shotgun (WGS) entry which is preliminary data.</text>
</comment>
<feature type="transmembrane region" description="Helical" evidence="6">
    <location>
        <begin position="39"/>
        <end position="60"/>
    </location>
</feature>
<evidence type="ECO:0000256" key="2">
    <source>
        <dbReference type="ARBA" id="ARBA00022475"/>
    </source>
</evidence>
<dbReference type="PIRSF" id="PIRSF006324">
    <property type="entry name" value="LeuE"/>
    <property type="match status" value="1"/>
</dbReference>
<accession>W4LUK1</accession>
<dbReference type="Pfam" id="PF01810">
    <property type="entry name" value="LysE"/>
    <property type="match status" value="1"/>
</dbReference>
<gene>
    <name evidence="7" type="ORF">ETSY1_08675</name>
</gene>
<reference evidence="7 8" key="1">
    <citation type="journal article" date="2014" name="Nature">
        <title>An environmental bacterial taxon with a large and distinct metabolic repertoire.</title>
        <authorList>
            <person name="Wilson M.C."/>
            <person name="Mori T."/>
            <person name="Ruckert C."/>
            <person name="Uria A.R."/>
            <person name="Helf M.J."/>
            <person name="Takada K."/>
            <person name="Gernert C."/>
            <person name="Steffens U.A."/>
            <person name="Heycke N."/>
            <person name="Schmitt S."/>
            <person name="Rinke C."/>
            <person name="Helfrich E.J."/>
            <person name="Brachmann A.O."/>
            <person name="Gurgui C."/>
            <person name="Wakimoto T."/>
            <person name="Kracht M."/>
            <person name="Crusemann M."/>
            <person name="Hentschel U."/>
            <person name="Abe I."/>
            <person name="Matsunaga S."/>
            <person name="Kalinowski J."/>
            <person name="Takeyama H."/>
            <person name="Piel J."/>
        </authorList>
    </citation>
    <scope>NUCLEOTIDE SEQUENCE [LARGE SCALE GENOMIC DNA]</scope>
    <source>
        <strain evidence="8">TSY1</strain>
    </source>
</reference>
<feature type="transmembrane region" description="Helical" evidence="6">
    <location>
        <begin position="129"/>
        <end position="147"/>
    </location>
</feature>
<dbReference type="GO" id="GO:0005886">
    <property type="term" value="C:plasma membrane"/>
    <property type="evidence" value="ECO:0007669"/>
    <property type="project" value="UniProtKB-SubCell"/>
</dbReference>
<organism evidence="7 8">
    <name type="scientific">Entotheonella factor</name>
    <dbReference type="NCBI Taxonomy" id="1429438"/>
    <lineage>
        <taxon>Bacteria</taxon>
        <taxon>Pseudomonadati</taxon>
        <taxon>Nitrospinota/Tectimicrobiota group</taxon>
        <taxon>Candidatus Tectimicrobiota</taxon>
        <taxon>Candidatus Entotheonellia</taxon>
        <taxon>Candidatus Entotheonellales</taxon>
        <taxon>Candidatus Entotheonellaceae</taxon>
        <taxon>Candidatus Entotheonella</taxon>
    </lineage>
</organism>
<keyword evidence="4 6" id="KW-1133">Transmembrane helix</keyword>
<evidence type="ECO:0000313" key="7">
    <source>
        <dbReference type="EMBL" id="ETX01112.1"/>
    </source>
</evidence>
<evidence type="ECO:0000313" key="8">
    <source>
        <dbReference type="Proteomes" id="UP000019141"/>
    </source>
</evidence>
<comment type="subcellular location">
    <subcellularLocation>
        <location evidence="1">Cell membrane</location>
        <topology evidence="1">Multi-pass membrane protein</topology>
    </subcellularLocation>
</comment>
<proteinExistence type="predicted"/>
<feature type="transmembrane region" description="Helical" evidence="6">
    <location>
        <begin position="187"/>
        <end position="205"/>
    </location>
</feature>
<evidence type="ECO:0000256" key="4">
    <source>
        <dbReference type="ARBA" id="ARBA00022989"/>
    </source>
</evidence>
<dbReference type="Proteomes" id="UP000019141">
    <property type="component" value="Unassembled WGS sequence"/>
</dbReference>
<name>W4LUK1_ENTF1</name>
<keyword evidence="3 6" id="KW-0812">Transmembrane</keyword>
<keyword evidence="8" id="KW-1185">Reference proteome</keyword>
<evidence type="ECO:0000256" key="5">
    <source>
        <dbReference type="ARBA" id="ARBA00023136"/>
    </source>
</evidence>
<dbReference type="AlphaFoldDB" id="W4LUK1"/>
<keyword evidence="5 6" id="KW-0472">Membrane</keyword>
<dbReference type="EMBL" id="AZHW01000270">
    <property type="protein sequence ID" value="ETX01112.1"/>
    <property type="molecule type" value="Genomic_DNA"/>
</dbReference>
<dbReference type="PANTHER" id="PTHR30086">
    <property type="entry name" value="ARGININE EXPORTER PROTEIN ARGO"/>
    <property type="match status" value="1"/>
</dbReference>
<feature type="transmembrane region" description="Helical" evidence="6">
    <location>
        <begin position="72"/>
        <end position="89"/>
    </location>
</feature>
<dbReference type="InterPro" id="IPR001123">
    <property type="entry name" value="LeuE-type"/>
</dbReference>
<dbReference type="PANTHER" id="PTHR30086:SF21">
    <property type="entry name" value="TRANSPORT PROTEIN"/>
    <property type="match status" value="1"/>
</dbReference>
<evidence type="ECO:0000256" key="6">
    <source>
        <dbReference type="SAM" id="Phobius"/>
    </source>
</evidence>
<dbReference type="PATRIC" id="fig|1429438.4.peg.1818"/>